<evidence type="ECO:0000313" key="6">
    <source>
        <dbReference type="Proteomes" id="UP000177629"/>
    </source>
</evidence>
<dbReference type="STRING" id="1802362.A2806_04495"/>
<dbReference type="GO" id="GO:0003735">
    <property type="term" value="F:structural constituent of ribosome"/>
    <property type="evidence" value="ECO:0007669"/>
    <property type="project" value="InterPro"/>
</dbReference>
<comment type="caution">
    <text evidence="5">The sequence shown here is derived from an EMBL/GenBank/DDBJ whole genome shotgun (WGS) entry which is preliminary data.</text>
</comment>
<dbReference type="Proteomes" id="UP000177629">
    <property type="component" value="Unassembled WGS sequence"/>
</dbReference>
<protein>
    <recommendedName>
        <fullName evidence="4">Large ribosomal subunit protein uL23</fullName>
    </recommendedName>
</protein>
<evidence type="ECO:0000256" key="3">
    <source>
        <dbReference type="ARBA" id="ARBA00023274"/>
    </source>
</evidence>
<organism evidence="5 6">
    <name type="scientific">Candidatus Terrybacteria bacterium RIFCSPHIGHO2_01_FULL_48_17</name>
    <dbReference type="NCBI Taxonomy" id="1802362"/>
    <lineage>
        <taxon>Bacteria</taxon>
        <taxon>Candidatus Terryibacteriota</taxon>
    </lineage>
</organism>
<dbReference type="GO" id="GO:0019843">
    <property type="term" value="F:rRNA binding"/>
    <property type="evidence" value="ECO:0007669"/>
    <property type="project" value="UniProtKB-UniRule"/>
</dbReference>
<dbReference type="InterPro" id="IPR012678">
    <property type="entry name" value="Ribosomal_uL23/eL15/eS24_sf"/>
</dbReference>
<comment type="subunit">
    <text evidence="4">Part of the 50S ribosomal subunit. Contacts protein L29, and trigger factor when it is bound to the ribosome.</text>
</comment>
<reference evidence="5 6" key="1">
    <citation type="journal article" date="2016" name="Nat. Commun.">
        <title>Thousands of microbial genomes shed light on interconnected biogeochemical processes in an aquifer system.</title>
        <authorList>
            <person name="Anantharaman K."/>
            <person name="Brown C.T."/>
            <person name="Hug L.A."/>
            <person name="Sharon I."/>
            <person name="Castelle C.J."/>
            <person name="Probst A.J."/>
            <person name="Thomas B.C."/>
            <person name="Singh A."/>
            <person name="Wilkins M.J."/>
            <person name="Karaoz U."/>
            <person name="Brodie E.L."/>
            <person name="Williams K.H."/>
            <person name="Hubbard S.S."/>
            <person name="Banfield J.F."/>
        </authorList>
    </citation>
    <scope>NUCLEOTIDE SEQUENCE [LARGE SCALE GENOMIC DNA]</scope>
</reference>
<keyword evidence="3 4" id="KW-0687">Ribonucleoprotein</keyword>
<comment type="function">
    <text evidence="4">One of the early assembly proteins it binds 23S rRNA. One of the proteins that surrounds the polypeptide exit tunnel on the outside of the ribosome. Forms the main docking site for trigger factor binding to the ribosome.</text>
</comment>
<keyword evidence="2 4" id="KW-0689">Ribosomal protein</keyword>
<sequence length="96" mass="10479">MGGTTAHGILLSPHVTEKAGRIEGLNQYMFRIARGAKKSEVLQAVSQIYGVRPTRINIINLPGKSRRRGSFIGKKSGKRKAIVTLPEGKTIEVLPK</sequence>
<keyword evidence="4" id="KW-0694">RNA-binding</keyword>
<keyword evidence="4" id="KW-0699">rRNA-binding</keyword>
<dbReference type="HAMAP" id="MF_01369_B">
    <property type="entry name" value="Ribosomal_uL23_B"/>
    <property type="match status" value="1"/>
</dbReference>
<name>A0A1G2PKX7_9BACT</name>
<dbReference type="InterPro" id="IPR012677">
    <property type="entry name" value="Nucleotide-bd_a/b_plait_sf"/>
</dbReference>
<gene>
    <name evidence="4" type="primary">rplW</name>
    <name evidence="5" type="ORF">A2806_04495</name>
</gene>
<evidence type="ECO:0000313" key="5">
    <source>
        <dbReference type="EMBL" id="OHA48970.1"/>
    </source>
</evidence>
<comment type="similarity">
    <text evidence="1 4">Belongs to the universal ribosomal protein uL23 family.</text>
</comment>
<evidence type="ECO:0000256" key="4">
    <source>
        <dbReference type="HAMAP-Rule" id="MF_01369"/>
    </source>
</evidence>
<dbReference type="GO" id="GO:0006412">
    <property type="term" value="P:translation"/>
    <property type="evidence" value="ECO:0007669"/>
    <property type="project" value="UniProtKB-UniRule"/>
</dbReference>
<evidence type="ECO:0000256" key="1">
    <source>
        <dbReference type="ARBA" id="ARBA00006700"/>
    </source>
</evidence>
<accession>A0A1G2PKX7</accession>
<dbReference type="AlphaFoldDB" id="A0A1G2PKX7"/>
<proteinExistence type="inferred from homology"/>
<evidence type="ECO:0000256" key="2">
    <source>
        <dbReference type="ARBA" id="ARBA00022980"/>
    </source>
</evidence>
<dbReference type="EMBL" id="MHSS01000002">
    <property type="protein sequence ID" value="OHA48970.1"/>
    <property type="molecule type" value="Genomic_DNA"/>
</dbReference>
<dbReference type="SUPFAM" id="SSF54189">
    <property type="entry name" value="Ribosomal proteins S24e, L23 and L15e"/>
    <property type="match status" value="1"/>
</dbReference>
<dbReference type="GO" id="GO:1990904">
    <property type="term" value="C:ribonucleoprotein complex"/>
    <property type="evidence" value="ECO:0007669"/>
    <property type="project" value="UniProtKB-KW"/>
</dbReference>
<dbReference type="NCBIfam" id="NF004363">
    <property type="entry name" value="PRK05738.2-4"/>
    <property type="match status" value="1"/>
</dbReference>
<dbReference type="Gene3D" id="3.30.70.330">
    <property type="match status" value="1"/>
</dbReference>
<dbReference type="InterPro" id="IPR013025">
    <property type="entry name" value="Ribosomal_uL23-like"/>
</dbReference>
<dbReference type="Pfam" id="PF00276">
    <property type="entry name" value="Ribosomal_L23"/>
    <property type="match status" value="1"/>
</dbReference>
<dbReference type="GO" id="GO:0005840">
    <property type="term" value="C:ribosome"/>
    <property type="evidence" value="ECO:0007669"/>
    <property type="project" value="UniProtKB-KW"/>
</dbReference>